<evidence type="ECO:0000313" key="2">
    <source>
        <dbReference type="EMBL" id="QUH28549.1"/>
    </source>
</evidence>
<proteinExistence type="predicted"/>
<evidence type="ECO:0000256" key="1">
    <source>
        <dbReference type="SAM" id="Phobius"/>
    </source>
</evidence>
<accession>A0A8J8M902</accession>
<feature type="transmembrane region" description="Helical" evidence="1">
    <location>
        <begin position="12"/>
        <end position="31"/>
    </location>
</feature>
<evidence type="ECO:0000313" key="3">
    <source>
        <dbReference type="Proteomes" id="UP000677305"/>
    </source>
</evidence>
<protein>
    <submittedName>
        <fullName evidence="2">Uncharacterized protein</fullName>
    </submittedName>
</protein>
<keyword evidence="1" id="KW-1133">Transmembrane helix</keyword>
<name>A0A8J8M902_9FIRM</name>
<sequence>MTSFKRDKCRITILIGMILLVVTSTVAIWAYNQKLKLEQNQLERDVQATYMAMNLLNGELKRYQYMYDRGDIDEVSLKEHQDMIRGICNTTMKIRYASQMSNIRMITPESLEDVDDESYQKYLKMSDYLSSIFEGRPESEKYEGEEVEYFYNIYISDEFKSSIEQILS</sequence>
<organism evidence="2 3">
    <name type="scientific">Vallitalea guaymasensis</name>
    <dbReference type="NCBI Taxonomy" id="1185412"/>
    <lineage>
        <taxon>Bacteria</taxon>
        <taxon>Bacillati</taxon>
        <taxon>Bacillota</taxon>
        <taxon>Clostridia</taxon>
        <taxon>Lachnospirales</taxon>
        <taxon>Vallitaleaceae</taxon>
        <taxon>Vallitalea</taxon>
    </lineage>
</organism>
<dbReference type="AlphaFoldDB" id="A0A8J8M902"/>
<reference evidence="2 3" key="1">
    <citation type="submission" date="2020-07" db="EMBL/GenBank/DDBJ databases">
        <title>Vallitalea guaymasensis genome.</title>
        <authorList>
            <person name="Postec A."/>
        </authorList>
    </citation>
    <scope>NUCLEOTIDE SEQUENCE [LARGE SCALE GENOMIC DNA]</scope>
    <source>
        <strain evidence="2 3">Ra1766G1</strain>
    </source>
</reference>
<gene>
    <name evidence="2" type="ORF">HYG85_06270</name>
</gene>
<keyword evidence="1" id="KW-0812">Transmembrane</keyword>
<dbReference type="Proteomes" id="UP000677305">
    <property type="component" value="Chromosome"/>
</dbReference>
<keyword evidence="1" id="KW-0472">Membrane</keyword>
<keyword evidence="3" id="KW-1185">Reference proteome</keyword>
<dbReference type="EMBL" id="CP058561">
    <property type="protein sequence ID" value="QUH28549.1"/>
    <property type="molecule type" value="Genomic_DNA"/>
</dbReference>
<dbReference type="RefSeq" id="WP_212692775.1">
    <property type="nucleotide sequence ID" value="NZ_CP058561.1"/>
</dbReference>
<dbReference type="KEGG" id="vgu:HYG85_06270"/>